<protein>
    <submittedName>
        <fullName evidence="1">Uncharacterized protein</fullName>
    </submittedName>
</protein>
<evidence type="ECO:0000313" key="2">
    <source>
        <dbReference type="Proteomes" id="UP001215280"/>
    </source>
</evidence>
<keyword evidence="2" id="KW-1185">Reference proteome</keyword>
<gene>
    <name evidence="1" type="ORF">DFH07DRAFT_783318</name>
</gene>
<proteinExistence type="predicted"/>
<sequence>MVRILALVKNPDSYKSLPRLEPLLYRVIVILDDAVALRLKDRLKCKSTALWRDGPRLLFLSIQSDPNLAAEILSKFTGLEDLMLYCDRDRPREFMPQLEAMKLRRLGVDLGDLFGSHAHMDLSGPAFAHVTHLLLMDSDIDGDAADIWVVQLAHLPALTYLALIDDAPAGIMLSILEQCTPLCVLVNLRSDFRRHTVQWLACELRIEDPRFVILQLNMFTEDWEAGANGYEDFWARADEFVTKKRGGRSMIRKMVTALDKLEFGVSIQN</sequence>
<evidence type="ECO:0000313" key="1">
    <source>
        <dbReference type="EMBL" id="KAJ7724317.1"/>
    </source>
</evidence>
<dbReference type="AlphaFoldDB" id="A0AAD7HN17"/>
<dbReference type="EMBL" id="JARJLG010000239">
    <property type="protein sequence ID" value="KAJ7724317.1"/>
    <property type="molecule type" value="Genomic_DNA"/>
</dbReference>
<name>A0AAD7HN17_9AGAR</name>
<reference evidence="1" key="1">
    <citation type="submission" date="2023-03" db="EMBL/GenBank/DDBJ databases">
        <title>Massive genome expansion in bonnet fungi (Mycena s.s.) driven by repeated elements and novel gene families across ecological guilds.</title>
        <authorList>
            <consortium name="Lawrence Berkeley National Laboratory"/>
            <person name="Harder C.B."/>
            <person name="Miyauchi S."/>
            <person name="Viragh M."/>
            <person name="Kuo A."/>
            <person name="Thoen E."/>
            <person name="Andreopoulos B."/>
            <person name="Lu D."/>
            <person name="Skrede I."/>
            <person name="Drula E."/>
            <person name="Henrissat B."/>
            <person name="Morin E."/>
            <person name="Kohler A."/>
            <person name="Barry K."/>
            <person name="LaButti K."/>
            <person name="Morin E."/>
            <person name="Salamov A."/>
            <person name="Lipzen A."/>
            <person name="Mereny Z."/>
            <person name="Hegedus B."/>
            <person name="Baldrian P."/>
            <person name="Stursova M."/>
            <person name="Weitz H."/>
            <person name="Taylor A."/>
            <person name="Grigoriev I.V."/>
            <person name="Nagy L.G."/>
            <person name="Martin F."/>
            <person name="Kauserud H."/>
        </authorList>
    </citation>
    <scope>NUCLEOTIDE SEQUENCE</scope>
    <source>
        <strain evidence="1">CBHHK188m</strain>
    </source>
</reference>
<dbReference type="Proteomes" id="UP001215280">
    <property type="component" value="Unassembled WGS sequence"/>
</dbReference>
<organism evidence="1 2">
    <name type="scientific">Mycena maculata</name>
    <dbReference type="NCBI Taxonomy" id="230809"/>
    <lineage>
        <taxon>Eukaryota</taxon>
        <taxon>Fungi</taxon>
        <taxon>Dikarya</taxon>
        <taxon>Basidiomycota</taxon>
        <taxon>Agaricomycotina</taxon>
        <taxon>Agaricomycetes</taxon>
        <taxon>Agaricomycetidae</taxon>
        <taxon>Agaricales</taxon>
        <taxon>Marasmiineae</taxon>
        <taxon>Mycenaceae</taxon>
        <taxon>Mycena</taxon>
    </lineage>
</organism>
<accession>A0AAD7HN17</accession>
<comment type="caution">
    <text evidence="1">The sequence shown here is derived from an EMBL/GenBank/DDBJ whole genome shotgun (WGS) entry which is preliminary data.</text>
</comment>